<feature type="transmembrane region" description="Helical" evidence="4">
    <location>
        <begin position="146"/>
        <end position="167"/>
    </location>
</feature>
<organism evidence="6 7">
    <name type="scientific">Robiginitalea myxolifaciens</name>
    <dbReference type="NCBI Taxonomy" id="400055"/>
    <lineage>
        <taxon>Bacteria</taxon>
        <taxon>Pseudomonadati</taxon>
        <taxon>Bacteroidota</taxon>
        <taxon>Flavobacteriia</taxon>
        <taxon>Flavobacteriales</taxon>
        <taxon>Flavobacteriaceae</taxon>
        <taxon>Robiginitalea</taxon>
    </lineage>
</organism>
<sequence length="392" mass="45343">MLFNFNPKSVLLLIFFAHGMLYALLLSGRYWRLGEKASGWLSGFVFLCALYLVPFMLGYAGWYAHDGYRETLYFIPFQQVLLLGPVLFFYLRSLLFPGRTFTRKDWVHFLPAFLYLGYSLIVFVYDVFVVDTYYFYADGRDKDLKFWYQALGWISLVYYLLESLRRYRNYRKQTEQWVSYADAIRRNWVRILLLAFLILLALRLLFFVLNPEWDEFGRKFWYYICFSGLFLFLSVAGYSHALKSAALPLVSASQALMRLPDSEEEKTPGSGMGKLPEGELSNLKTRIEQALQGPSGIHDPELNLAGLAEILGESPRQVSAAINQGFQTNFNDLVNRFRVDSVQEQLRAGKQDQMTLLGIALECGFNSKATFNRAFKKHTGLSPAEWIRKNLP</sequence>
<dbReference type="STRING" id="400055.SAMN04490243_0132"/>
<feature type="transmembrane region" description="Helical" evidence="4">
    <location>
        <begin position="71"/>
        <end position="91"/>
    </location>
</feature>
<dbReference type="InterPro" id="IPR018060">
    <property type="entry name" value="HTH_AraC"/>
</dbReference>
<dbReference type="SUPFAM" id="SSF46689">
    <property type="entry name" value="Homeodomain-like"/>
    <property type="match status" value="1"/>
</dbReference>
<keyword evidence="3" id="KW-0804">Transcription</keyword>
<dbReference type="InterPro" id="IPR018062">
    <property type="entry name" value="HTH_AraC-typ_CS"/>
</dbReference>
<feature type="transmembrane region" description="Helical" evidence="4">
    <location>
        <begin position="43"/>
        <end position="65"/>
    </location>
</feature>
<evidence type="ECO:0000313" key="7">
    <source>
        <dbReference type="Proteomes" id="UP000199534"/>
    </source>
</evidence>
<dbReference type="GO" id="GO:0043565">
    <property type="term" value="F:sequence-specific DNA binding"/>
    <property type="evidence" value="ECO:0007669"/>
    <property type="project" value="InterPro"/>
</dbReference>
<dbReference type="EMBL" id="FOYQ01000001">
    <property type="protein sequence ID" value="SFR31305.1"/>
    <property type="molecule type" value="Genomic_DNA"/>
</dbReference>
<dbReference type="SMART" id="SM00342">
    <property type="entry name" value="HTH_ARAC"/>
    <property type="match status" value="1"/>
</dbReference>
<evidence type="ECO:0000259" key="5">
    <source>
        <dbReference type="PROSITE" id="PS01124"/>
    </source>
</evidence>
<keyword evidence="4" id="KW-0472">Membrane</keyword>
<feature type="transmembrane region" description="Helical" evidence="4">
    <location>
        <begin position="220"/>
        <end position="238"/>
    </location>
</feature>
<keyword evidence="2 6" id="KW-0238">DNA-binding</keyword>
<accession>A0A1I6FMW4</accession>
<feature type="transmembrane region" description="Helical" evidence="4">
    <location>
        <begin position="112"/>
        <end position="134"/>
    </location>
</feature>
<dbReference type="PANTHER" id="PTHR43280:SF29">
    <property type="entry name" value="ARAC-FAMILY TRANSCRIPTIONAL REGULATOR"/>
    <property type="match status" value="1"/>
</dbReference>
<feature type="domain" description="HTH araC/xylS-type" evidence="5">
    <location>
        <begin position="281"/>
        <end position="389"/>
    </location>
</feature>
<dbReference type="Pfam" id="PF12833">
    <property type="entry name" value="HTH_18"/>
    <property type="match status" value="1"/>
</dbReference>
<evidence type="ECO:0000256" key="3">
    <source>
        <dbReference type="ARBA" id="ARBA00023163"/>
    </source>
</evidence>
<gene>
    <name evidence="6" type="ORF">SAMN04490243_0132</name>
</gene>
<keyword evidence="4" id="KW-0812">Transmembrane</keyword>
<dbReference type="PANTHER" id="PTHR43280">
    <property type="entry name" value="ARAC-FAMILY TRANSCRIPTIONAL REGULATOR"/>
    <property type="match status" value="1"/>
</dbReference>
<protein>
    <submittedName>
        <fullName evidence="6">AraC-type DNA-binding protein</fullName>
    </submittedName>
</protein>
<evidence type="ECO:0000256" key="4">
    <source>
        <dbReference type="SAM" id="Phobius"/>
    </source>
</evidence>
<name>A0A1I6FMW4_9FLAO</name>
<keyword evidence="4" id="KW-1133">Transmembrane helix</keyword>
<dbReference type="InterPro" id="IPR009057">
    <property type="entry name" value="Homeodomain-like_sf"/>
</dbReference>
<feature type="transmembrane region" description="Helical" evidence="4">
    <location>
        <begin position="12"/>
        <end position="31"/>
    </location>
</feature>
<reference evidence="6 7" key="1">
    <citation type="submission" date="2016-10" db="EMBL/GenBank/DDBJ databases">
        <authorList>
            <person name="de Groot N.N."/>
        </authorList>
    </citation>
    <scope>NUCLEOTIDE SEQUENCE [LARGE SCALE GENOMIC DNA]</scope>
    <source>
        <strain evidence="6 7">DSM 21019</strain>
    </source>
</reference>
<dbReference type="AlphaFoldDB" id="A0A1I6FMW4"/>
<evidence type="ECO:0000256" key="1">
    <source>
        <dbReference type="ARBA" id="ARBA00023015"/>
    </source>
</evidence>
<keyword evidence="1" id="KW-0805">Transcription regulation</keyword>
<dbReference type="Gene3D" id="1.10.10.60">
    <property type="entry name" value="Homeodomain-like"/>
    <property type="match status" value="1"/>
</dbReference>
<proteinExistence type="predicted"/>
<dbReference type="PROSITE" id="PS01124">
    <property type="entry name" value="HTH_ARAC_FAMILY_2"/>
    <property type="match status" value="1"/>
</dbReference>
<keyword evidence="7" id="KW-1185">Reference proteome</keyword>
<dbReference type="Proteomes" id="UP000199534">
    <property type="component" value="Unassembled WGS sequence"/>
</dbReference>
<evidence type="ECO:0000256" key="2">
    <source>
        <dbReference type="ARBA" id="ARBA00023125"/>
    </source>
</evidence>
<feature type="transmembrane region" description="Helical" evidence="4">
    <location>
        <begin position="188"/>
        <end position="208"/>
    </location>
</feature>
<evidence type="ECO:0000313" key="6">
    <source>
        <dbReference type="EMBL" id="SFR31305.1"/>
    </source>
</evidence>
<dbReference type="RefSeq" id="WP_092979873.1">
    <property type="nucleotide sequence ID" value="NZ_FOYQ01000001.1"/>
</dbReference>
<dbReference type="GO" id="GO:0003700">
    <property type="term" value="F:DNA-binding transcription factor activity"/>
    <property type="evidence" value="ECO:0007669"/>
    <property type="project" value="InterPro"/>
</dbReference>
<dbReference type="OrthoDB" id="6283866at2"/>
<dbReference type="PROSITE" id="PS00041">
    <property type="entry name" value="HTH_ARAC_FAMILY_1"/>
    <property type="match status" value="1"/>
</dbReference>